<evidence type="ECO:0000259" key="6">
    <source>
        <dbReference type="PROSITE" id="PS50048"/>
    </source>
</evidence>
<dbReference type="AlphaFoldDB" id="A0A9P9WN63"/>
<dbReference type="Pfam" id="PF00172">
    <property type="entry name" value="Zn_clus"/>
    <property type="match status" value="1"/>
</dbReference>
<dbReference type="OrthoDB" id="2441642at2759"/>
<dbReference type="PANTHER" id="PTHR47660">
    <property type="entry name" value="TRANSCRIPTION FACTOR WITH C2H2 AND ZN(2)-CYS(6) DNA BINDING DOMAIN (EUROFUNG)-RELATED-RELATED"/>
    <property type="match status" value="1"/>
</dbReference>
<dbReference type="Proteomes" id="UP000829685">
    <property type="component" value="Unassembled WGS sequence"/>
</dbReference>
<evidence type="ECO:0000256" key="4">
    <source>
        <dbReference type="ARBA" id="ARBA00023163"/>
    </source>
</evidence>
<dbReference type="CDD" id="cd00067">
    <property type="entry name" value="GAL4"/>
    <property type="match status" value="1"/>
</dbReference>
<dbReference type="PRINTS" id="PR00755">
    <property type="entry name" value="AFLATOXINBRP"/>
</dbReference>
<dbReference type="PROSITE" id="PS50048">
    <property type="entry name" value="ZN2_CY6_FUNGAL_2"/>
    <property type="match status" value="1"/>
</dbReference>
<dbReference type="GO" id="GO:0008270">
    <property type="term" value="F:zinc ion binding"/>
    <property type="evidence" value="ECO:0007669"/>
    <property type="project" value="InterPro"/>
</dbReference>
<evidence type="ECO:0000256" key="3">
    <source>
        <dbReference type="ARBA" id="ARBA00023015"/>
    </source>
</evidence>
<feature type="domain" description="Zn(2)-C6 fungal-type" evidence="6">
    <location>
        <begin position="13"/>
        <end position="43"/>
    </location>
</feature>
<keyword evidence="5" id="KW-0539">Nucleus</keyword>
<evidence type="ECO:0000313" key="8">
    <source>
        <dbReference type="Proteomes" id="UP000829685"/>
    </source>
</evidence>
<organism evidence="7 8">
    <name type="scientific">Neoarthrinium moseri</name>
    <dbReference type="NCBI Taxonomy" id="1658444"/>
    <lineage>
        <taxon>Eukaryota</taxon>
        <taxon>Fungi</taxon>
        <taxon>Dikarya</taxon>
        <taxon>Ascomycota</taxon>
        <taxon>Pezizomycotina</taxon>
        <taxon>Sordariomycetes</taxon>
        <taxon>Xylariomycetidae</taxon>
        <taxon>Amphisphaeriales</taxon>
        <taxon>Apiosporaceae</taxon>
        <taxon>Neoarthrinium</taxon>
    </lineage>
</organism>
<dbReference type="EMBL" id="JAFIMR010000012">
    <property type="protein sequence ID" value="KAI1871749.1"/>
    <property type="molecule type" value="Genomic_DNA"/>
</dbReference>
<keyword evidence="2" id="KW-0862">Zinc</keyword>
<keyword evidence="8" id="KW-1185">Reference proteome</keyword>
<keyword evidence="3" id="KW-0805">Transcription regulation</keyword>
<sequence>MRAARYARSRQKACQQCSGAKAKCDLQEKCCSRCAARGLSCVYPQSPSIHQDGHMNKSATRKHTQLVDQVHDWSDTGSPRSVVTQTTAIGSSTTAFDNDSLKGYPGPEVRVTDSLARETKDSGCTALELVCPINADEIGSRWLNPYVPVPGQKTKQYPQNIKALISRILKSYTSITVRGRGTPPFIHFSHATPPSARPPLSTCLTLARICDRRLPSTESVAVELLQREMDKLYEQYKTYSDSTLLSAFQAYLLYCMILFFKLNSSGFGTVQQAMMNLQEIACSCCRSGLVCVAEQQRTRPRWESWIAAEAKRRTLYTMYLFDGMVSTQAGLPTYFGTELQGLPAPTPGFLWKTESVQQWETAYNRYLADWTRGGLRIDELWPIPAELEQAEILARHQRVDQWLEDVDEFGTMLYAVSSSTHDVDE</sequence>
<name>A0A9P9WN63_9PEZI</name>
<dbReference type="InterPro" id="IPR001138">
    <property type="entry name" value="Zn2Cys6_DnaBD"/>
</dbReference>
<comment type="caution">
    <text evidence="7">The sequence shown here is derived from an EMBL/GenBank/DDBJ whole genome shotgun (WGS) entry which is preliminary data.</text>
</comment>
<proteinExistence type="predicted"/>
<dbReference type="Gene3D" id="4.10.240.10">
    <property type="entry name" value="Zn(2)-C6 fungal-type DNA-binding domain"/>
    <property type="match status" value="1"/>
</dbReference>
<reference evidence="7" key="1">
    <citation type="submission" date="2021-03" db="EMBL/GenBank/DDBJ databases">
        <title>Revisited historic fungal species revealed as producer of novel bioactive compounds through whole genome sequencing and comparative genomics.</title>
        <authorList>
            <person name="Vignolle G.A."/>
            <person name="Hochenegger N."/>
            <person name="Mach R.L."/>
            <person name="Mach-Aigner A.R."/>
            <person name="Javad Rahimi M."/>
            <person name="Salim K.A."/>
            <person name="Chan C.M."/>
            <person name="Lim L.B.L."/>
            <person name="Cai F."/>
            <person name="Druzhinina I.S."/>
            <person name="U'Ren J.M."/>
            <person name="Derntl C."/>
        </authorList>
    </citation>
    <scope>NUCLEOTIDE SEQUENCE</scope>
    <source>
        <strain evidence="7">TUCIM 5799</strain>
    </source>
</reference>
<accession>A0A9P9WN63</accession>
<dbReference type="SMART" id="SM00066">
    <property type="entry name" value="GAL4"/>
    <property type="match status" value="1"/>
</dbReference>
<dbReference type="InterPro" id="IPR007219">
    <property type="entry name" value="XnlR_reg_dom"/>
</dbReference>
<keyword evidence="1" id="KW-0479">Metal-binding</keyword>
<gene>
    <name evidence="7" type="ORF">JX265_005735</name>
</gene>
<dbReference type="GO" id="GO:0003677">
    <property type="term" value="F:DNA binding"/>
    <property type="evidence" value="ECO:0007669"/>
    <property type="project" value="InterPro"/>
</dbReference>
<dbReference type="GO" id="GO:0006351">
    <property type="term" value="P:DNA-templated transcription"/>
    <property type="evidence" value="ECO:0007669"/>
    <property type="project" value="InterPro"/>
</dbReference>
<dbReference type="Pfam" id="PF04082">
    <property type="entry name" value="Fungal_trans"/>
    <property type="match status" value="1"/>
</dbReference>
<dbReference type="PROSITE" id="PS00463">
    <property type="entry name" value="ZN2_CY6_FUNGAL_1"/>
    <property type="match status" value="1"/>
</dbReference>
<protein>
    <recommendedName>
        <fullName evidence="6">Zn(2)-C6 fungal-type domain-containing protein</fullName>
    </recommendedName>
</protein>
<dbReference type="SUPFAM" id="SSF57701">
    <property type="entry name" value="Zn2/Cys6 DNA-binding domain"/>
    <property type="match status" value="1"/>
</dbReference>
<dbReference type="PANTHER" id="PTHR47660:SF3">
    <property type="entry name" value="FINGER DOMAIN PROTEIN, PUTATIVE (AFU_ORTHOLOGUE AFUA_4G03310)-RELATED"/>
    <property type="match status" value="1"/>
</dbReference>
<dbReference type="GO" id="GO:0000981">
    <property type="term" value="F:DNA-binding transcription factor activity, RNA polymerase II-specific"/>
    <property type="evidence" value="ECO:0007669"/>
    <property type="project" value="InterPro"/>
</dbReference>
<keyword evidence="4" id="KW-0804">Transcription</keyword>
<evidence type="ECO:0000256" key="2">
    <source>
        <dbReference type="ARBA" id="ARBA00022833"/>
    </source>
</evidence>
<dbReference type="InterPro" id="IPR036864">
    <property type="entry name" value="Zn2-C6_fun-type_DNA-bd_sf"/>
</dbReference>
<evidence type="ECO:0000256" key="1">
    <source>
        <dbReference type="ARBA" id="ARBA00022723"/>
    </source>
</evidence>
<evidence type="ECO:0000256" key="5">
    <source>
        <dbReference type="ARBA" id="ARBA00023242"/>
    </source>
</evidence>
<evidence type="ECO:0000313" key="7">
    <source>
        <dbReference type="EMBL" id="KAI1871749.1"/>
    </source>
</evidence>